<dbReference type="RefSeq" id="WP_141725121.1">
    <property type="nucleotide sequence ID" value="NZ_FMHW01000002.1"/>
</dbReference>
<dbReference type="Proteomes" id="UP000198959">
    <property type="component" value="Unassembled WGS sequence"/>
</dbReference>
<protein>
    <submittedName>
        <fullName evidence="1">Uncharacterized protein</fullName>
    </submittedName>
</protein>
<proteinExistence type="predicted"/>
<keyword evidence="2" id="KW-1185">Reference proteome</keyword>
<evidence type="ECO:0000313" key="2">
    <source>
        <dbReference type="Proteomes" id="UP000198959"/>
    </source>
</evidence>
<dbReference type="OrthoDB" id="5195376at2"/>
<accession>A0A1C6RQU9</accession>
<gene>
    <name evidence="1" type="ORF">GA0074692_0660</name>
</gene>
<sequence>MGVVAATAVAAPAHADVIVPPGGSGSICTGYQYATTSPNRYWQTCAWADNNEVYFTVHFGNASSTNWQVDTVTLSYFVNGSTGTCPQYPYGGWTNLVIPAGQVWHTATNLCAIPRSRGAYAASVGVYDAQYNHYGNATTDSLQVQ</sequence>
<evidence type="ECO:0000313" key="1">
    <source>
        <dbReference type="EMBL" id="SCL19597.1"/>
    </source>
</evidence>
<dbReference type="EMBL" id="FMHW01000002">
    <property type="protein sequence ID" value="SCL19597.1"/>
    <property type="molecule type" value="Genomic_DNA"/>
</dbReference>
<reference evidence="2" key="1">
    <citation type="submission" date="2016-06" db="EMBL/GenBank/DDBJ databases">
        <authorList>
            <person name="Varghese N."/>
            <person name="Submissions Spin"/>
        </authorList>
    </citation>
    <scope>NUCLEOTIDE SEQUENCE [LARGE SCALE GENOMIC DNA]</scope>
    <source>
        <strain evidence="2">DSM 43817</strain>
    </source>
</reference>
<name>A0A1C6RQU9_9ACTN</name>
<dbReference type="AlphaFoldDB" id="A0A1C6RQU9"/>
<organism evidence="1 2">
    <name type="scientific">Micromonospora pallida</name>
    <dbReference type="NCBI Taxonomy" id="145854"/>
    <lineage>
        <taxon>Bacteria</taxon>
        <taxon>Bacillati</taxon>
        <taxon>Actinomycetota</taxon>
        <taxon>Actinomycetes</taxon>
        <taxon>Micromonosporales</taxon>
        <taxon>Micromonosporaceae</taxon>
        <taxon>Micromonospora</taxon>
    </lineage>
</organism>